<evidence type="ECO:0000256" key="6">
    <source>
        <dbReference type="ARBA" id="ARBA00013025"/>
    </source>
</evidence>
<comment type="function">
    <text evidence="1">Functions in two distinct reactions of the de novo folate biosynthetic pathway. Catalyzes the addition of a glutamate residue to dihydropteroate (7,8-dihydropteroate or H2Pte) to form dihydrofolate (7,8-dihydrofolate monoglutamate or H2Pte-Glu). Also catalyzes successive additions of L-glutamate to tetrahydrofolate or 10-formyltetrahydrofolate or 5,10-methylenetetrahydrofolate, leading to folylpolyglutamate derivatives.</text>
</comment>
<keyword evidence="12" id="KW-0460">Magnesium</keyword>
<evidence type="ECO:0000259" key="22">
    <source>
        <dbReference type="Pfam" id="PF02875"/>
    </source>
</evidence>
<dbReference type="GO" id="GO:0046656">
    <property type="term" value="P:folic acid biosynthetic process"/>
    <property type="evidence" value="ECO:0007669"/>
    <property type="project" value="UniProtKB-KW"/>
</dbReference>
<dbReference type="NCBIfam" id="TIGR01499">
    <property type="entry name" value="folC"/>
    <property type="match status" value="1"/>
</dbReference>
<comment type="caution">
    <text evidence="24">The sequence shown here is derived from an EMBL/GenBank/DDBJ whole genome shotgun (WGS) entry which is preliminary data.</text>
</comment>
<dbReference type="EMBL" id="LZNA01000067">
    <property type="protein sequence ID" value="OBX75911.1"/>
    <property type="molecule type" value="Genomic_DNA"/>
</dbReference>
<proteinExistence type="inferred from homology"/>
<feature type="domain" description="Mur ligase C-terminal" evidence="22">
    <location>
        <begin position="290"/>
        <end position="420"/>
    </location>
</feature>
<dbReference type="Gene3D" id="3.40.1190.10">
    <property type="entry name" value="Mur-like, catalytic domain"/>
    <property type="match status" value="1"/>
</dbReference>
<comment type="catalytic activity">
    <reaction evidence="19">
        <text>(6R)-5,10-methylenetetrahydrofolyl-(gamma-L-Glu)(n) + L-glutamate + ATP = (6R)-5,10-methylenetetrahydrofolyl-(gamma-L-Glu)(n+1) + ADP + phosphate + H(+)</text>
        <dbReference type="Rhea" id="RHEA:51912"/>
        <dbReference type="Rhea" id="RHEA-COMP:13257"/>
        <dbReference type="Rhea" id="RHEA-COMP:13258"/>
        <dbReference type="ChEBI" id="CHEBI:15378"/>
        <dbReference type="ChEBI" id="CHEBI:29985"/>
        <dbReference type="ChEBI" id="CHEBI:30616"/>
        <dbReference type="ChEBI" id="CHEBI:43474"/>
        <dbReference type="ChEBI" id="CHEBI:136572"/>
        <dbReference type="ChEBI" id="CHEBI:456216"/>
        <dbReference type="EC" id="6.3.2.17"/>
    </reaction>
</comment>
<dbReference type="InterPro" id="IPR001645">
    <property type="entry name" value="Folylpolyglutamate_synth"/>
</dbReference>
<keyword evidence="13" id="KW-0289">Folate biosynthesis</keyword>
<keyword evidence="10 21" id="KW-0547">Nucleotide-binding</keyword>
<evidence type="ECO:0000256" key="12">
    <source>
        <dbReference type="ARBA" id="ARBA00022842"/>
    </source>
</evidence>
<evidence type="ECO:0000256" key="16">
    <source>
        <dbReference type="ARBA" id="ARBA00032510"/>
    </source>
</evidence>
<dbReference type="PANTHER" id="PTHR11136:SF0">
    <property type="entry name" value="DIHYDROFOLATE SYNTHETASE-RELATED"/>
    <property type="match status" value="1"/>
</dbReference>
<evidence type="ECO:0000256" key="4">
    <source>
        <dbReference type="ARBA" id="ARBA00008276"/>
    </source>
</evidence>
<dbReference type="AlphaFoldDB" id="A0A1B8Q9W5"/>
<evidence type="ECO:0000256" key="11">
    <source>
        <dbReference type="ARBA" id="ARBA00022840"/>
    </source>
</evidence>
<evidence type="ECO:0000256" key="3">
    <source>
        <dbReference type="ARBA" id="ARBA00005150"/>
    </source>
</evidence>
<dbReference type="Proteomes" id="UP000092616">
    <property type="component" value="Unassembled WGS sequence"/>
</dbReference>
<evidence type="ECO:0000256" key="19">
    <source>
        <dbReference type="ARBA" id="ARBA00049035"/>
    </source>
</evidence>
<evidence type="ECO:0000256" key="1">
    <source>
        <dbReference type="ARBA" id="ARBA00002714"/>
    </source>
</evidence>
<dbReference type="GO" id="GO:0005737">
    <property type="term" value="C:cytoplasm"/>
    <property type="evidence" value="ECO:0007669"/>
    <property type="project" value="TreeGrafter"/>
</dbReference>
<organism evidence="24 25">
    <name type="scientific">Faucicola atlantae</name>
    <dbReference type="NCBI Taxonomy" id="34059"/>
    <lineage>
        <taxon>Bacteria</taxon>
        <taxon>Pseudomonadati</taxon>
        <taxon>Pseudomonadota</taxon>
        <taxon>Gammaproteobacteria</taxon>
        <taxon>Moraxellales</taxon>
        <taxon>Moraxellaceae</taxon>
        <taxon>Faucicola</taxon>
    </lineage>
</organism>
<dbReference type="SUPFAM" id="SSF53623">
    <property type="entry name" value="MurD-like peptide ligases, catalytic domain"/>
    <property type="match status" value="1"/>
</dbReference>
<evidence type="ECO:0000256" key="15">
    <source>
        <dbReference type="ARBA" id="ARBA00030592"/>
    </source>
</evidence>
<dbReference type="SUPFAM" id="SSF53244">
    <property type="entry name" value="MurD-like peptide ligases, peptide-binding domain"/>
    <property type="match status" value="1"/>
</dbReference>
<keyword evidence="25" id="KW-1185">Reference proteome</keyword>
<dbReference type="UniPathway" id="UPA00077">
    <property type="reaction ID" value="UER00157"/>
</dbReference>
<dbReference type="EC" id="6.3.2.17" evidence="6"/>
<evidence type="ECO:0000256" key="8">
    <source>
        <dbReference type="ARBA" id="ARBA00022598"/>
    </source>
</evidence>
<comment type="catalytic activity">
    <reaction evidence="18">
        <text>10-formyltetrahydrofolyl-(gamma-L-Glu)(n) + L-glutamate + ATP = 10-formyltetrahydrofolyl-(gamma-L-Glu)(n+1) + ADP + phosphate + H(+)</text>
        <dbReference type="Rhea" id="RHEA:51904"/>
        <dbReference type="Rhea" id="RHEA-COMP:13088"/>
        <dbReference type="Rhea" id="RHEA-COMP:14300"/>
        <dbReference type="ChEBI" id="CHEBI:15378"/>
        <dbReference type="ChEBI" id="CHEBI:29985"/>
        <dbReference type="ChEBI" id="CHEBI:30616"/>
        <dbReference type="ChEBI" id="CHEBI:43474"/>
        <dbReference type="ChEBI" id="CHEBI:134413"/>
        <dbReference type="ChEBI" id="CHEBI:456216"/>
        <dbReference type="EC" id="6.3.2.17"/>
    </reaction>
</comment>
<evidence type="ECO:0000256" key="7">
    <source>
        <dbReference type="ARBA" id="ARBA00019357"/>
    </source>
</evidence>
<feature type="domain" description="Mur ligase central" evidence="23">
    <location>
        <begin position="53"/>
        <end position="248"/>
    </location>
</feature>
<protein>
    <recommendedName>
        <fullName evidence="7">Dihydrofolate synthase/folylpolyglutamate synthase</fullName>
        <ecNumber evidence="5">6.3.2.12</ecNumber>
        <ecNumber evidence="6">6.3.2.17</ecNumber>
    </recommendedName>
    <alternativeName>
        <fullName evidence="16">Folylpoly-gamma-glutamate synthetase-dihydrofolate synthetase</fullName>
    </alternativeName>
    <alternativeName>
        <fullName evidence="14">Folylpolyglutamate synthetase</fullName>
    </alternativeName>
    <alternativeName>
        <fullName evidence="15">Tetrahydrofolylpolyglutamate synthase</fullName>
    </alternativeName>
</protein>
<keyword evidence="11 21" id="KW-0067">ATP-binding</keyword>
<dbReference type="PIRSF" id="PIRSF001563">
    <property type="entry name" value="Folylpolyglu_synth"/>
    <property type="match status" value="1"/>
</dbReference>
<name>A0A1B8Q9W5_9GAMM</name>
<dbReference type="GO" id="GO:0004326">
    <property type="term" value="F:tetrahydrofolylpolyglutamate synthase activity"/>
    <property type="evidence" value="ECO:0007669"/>
    <property type="project" value="UniProtKB-EC"/>
</dbReference>
<evidence type="ECO:0000256" key="5">
    <source>
        <dbReference type="ARBA" id="ARBA00013023"/>
    </source>
</evidence>
<evidence type="ECO:0000256" key="20">
    <source>
        <dbReference type="ARBA" id="ARBA00049161"/>
    </source>
</evidence>
<comment type="catalytic activity">
    <reaction evidence="20">
        <text>7,8-dihydropteroate + L-glutamate + ATP = 7,8-dihydrofolate + ADP + phosphate + H(+)</text>
        <dbReference type="Rhea" id="RHEA:23584"/>
        <dbReference type="ChEBI" id="CHEBI:15378"/>
        <dbReference type="ChEBI" id="CHEBI:17839"/>
        <dbReference type="ChEBI" id="CHEBI:29985"/>
        <dbReference type="ChEBI" id="CHEBI:30616"/>
        <dbReference type="ChEBI" id="CHEBI:43474"/>
        <dbReference type="ChEBI" id="CHEBI:57451"/>
        <dbReference type="ChEBI" id="CHEBI:456216"/>
        <dbReference type="EC" id="6.3.2.12"/>
    </reaction>
</comment>
<keyword evidence="9" id="KW-0479">Metal-binding</keyword>
<dbReference type="GO" id="GO:0008841">
    <property type="term" value="F:dihydrofolate synthase activity"/>
    <property type="evidence" value="ECO:0007669"/>
    <property type="project" value="UniProtKB-EC"/>
</dbReference>
<reference evidence="24 25" key="1">
    <citation type="submission" date="2016-06" db="EMBL/GenBank/DDBJ databases">
        <title>Draft genome of Moraxella atlantae CCUG 59586.</title>
        <authorList>
            <person name="Salva-Serra F."/>
            <person name="Engstrom-Jakobsson H."/>
            <person name="Thorell K."/>
            <person name="Gonzales-Siles L."/>
            <person name="Karlsson R."/>
            <person name="Boulund F."/>
            <person name="Engstrand L."/>
            <person name="Kristiansson E."/>
            <person name="Moore E."/>
        </authorList>
    </citation>
    <scope>NUCLEOTIDE SEQUENCE [LARGE SCALE GENOMIC DNA]</scope>
    <source>
        <strain evidence="24 25">CCUG 59586</strain>
    </source>
</reference>
<evidence type="ECO:0000313" key="25">
    <source>
        <dbReference type="Proteomes" id="UP000092616"/>
    </source>
</evidence>
<keyword evidence="8 21" id="KW-0436">Ligase</keyword>
<dbReference type="GO" id="GO:0046872">
    <property type="term" value="F:metal ion binding"/>
    <property type="evidence" value="ECO:0007669"/>
    <property type="project" value="UniProtKB-KW"/>
</dbReference>
<dbReference type="GO" id="GO:0046654">
    <property type="term" value="P:tetrahydrofolate biosynthetic process"/>
    <property type="evidence" value="ECO:0007669"/>
    <property type="project" value="UniProtKB-UniPathway"/>
</dbReference>
<dbReference type="EC" id="6.3.2.12" evidence="5"/>
<comment type="catalytic activity">
    <reaction evidence="17">
        <text>(6S)-5,6,7,8-tetrahydrofolyl-(gamma-L-Glu)(n) + L-glutamate + ATP = (6S)-5,6,7,8-tetrahydrofolyl-(gamma-L-Glu)(n+1) + ADP + phosphate + H(+)</text>
        <dbReference type="Rhea" id="RHEA:10580"/>
        <dbReference type="Rhea" id="RHEA-COMP:14738"/>
        <dbReference type="Rhea" id="RHEA-COMP:14740"/>
        <dbReference type="ChEBI" id="CHEBI:15378"/>
        <dbReference type="ChEBI" id="CHEBI:29985"/>
        <dbReference type="ChEBI" id="CHEBI:30616"/>
        <dbReference type="ChEBI" id="CHEBI:43474"/>
        <dbReference type="ChEBI" id="CHEBI:141005"/>
        <dbReference type="ChEBI" id="CHEBI:456216"/>
        <dbReference type="EC" id="6.3.2.17"/>
    </reaction>
</comment>
<comment type="similarity">
    <text evidence="4 21">Belongs to the folylpolyglutamate synthase family.</text>
</comment>
<comment type="pathway">
    <text evidence="3">Cofactor biosynthesis; tetrahydrofolylpolyglutamate biosynthesis.</text>
</comment>
<evidence type="ECO:0000256" key="18">
    <source>
        <dbReference type="ARBA" id="ARBA00047808"/>
    </source>
</evidence>
<evidence type="ECO:0000256" key="10">
    <source>
        <dbReference type="ARBA" id="ARBA00022741"/>
    </source>
</evidence>
<dbReference type="Pfam" id="PF08245">
    <property type="entry name" value="Mur_ligase_M"/>
    <property type="match status" value="1"/>
</dbReference>
<dbReference type="Pfam" id="PF02875">
    <property type="entry name" value="Mur_ligase_C"/>
    <property type="match status" value="1"/>
</dbReference>
<dbReference type="GO" id="GO:0005524">
    <property type="term" value="F:ATP binding"/>
    <property type="evidence" value="ECO:0007669"/>
    <property type="project" value="UniProtKB-KW"/>
</dbReference>
<dbReference type="Gene3D" id="3.90.190.20">
    <property type="entry name" value="Mur ligase, C-terminal domain"/>
    <property type="match status" value="1"/>
</dbReference>
<evidence type="ECO:0000256" key="14">
    <source>
        <dbReference type="ARBA" id="ARBA00030048"/>
    </source>
</evidence>
<sequence length="433" mass="47741">MQTKPLTAQDSLNDWLTYVYGIHVSAIDLGLSRVLPVFEALNIGQPNAYVFTVAGTNGKGSTTATLAAICQQAGYKTALYQSPHLLVFNERIKINGQMVSDEALVAALYRVEQARLACEVTLSFFEMTTLAAMLIFAEADCDVWVLEIGLGGRLDVVNIIDPNLAVITNIGIDHVEWLGNTREQIGVEKAGILRDDITLVYGEADMPRTIPPIIAKHHVHVLQYGQDYAYSSEQDAIHWQYSQAGVTLSLPLPNLSLHNTATAITAALASNLTITRAHIAQALPQVHLAGRFDRRQIQGRQWVFDVAHNSHGITFLLSQFVPYWQAYRVAHPDAQLYLIISMLLDKDIDSVLHHLQTLPVVQVFSGVLDNPRAADQQLLQNKLNQYFTIPVTVFDELTDVAQAALANSRTDDLILVCGSFYTISGVLKTLAQV</sequence>
<evidence type="ECO:0000256" key="17">
    <source>
        <dbReference type="ARBA" id="ARBA00047493"/>
    </source>
</evidence>
<dbReference type="InterPro" id="IPR036565">
    <property type="entry name" value="Mur-like_cat_sf"/>
</dbReference>
<comment type="pathway">
    <text evidence="2">Cofactor biosynthesis; tetrahydrofolate biosynthesis; 7,8-dihydrofolate from 2-amino-4-hydroxy-6-hydroxymethyl-7,8-dihydropteridine diphosphate and 4-aminobenzoate: step 2/2.</text>
</comment>
<accession>A0A1B8Q9W5</accession>
<evidence type="ECO:0000256" key="13">
    <source>
        <dbReference type="ARBA" id="ARBA00022909"/>
    </source>
</evidence>
<evidence type="ECO:0000313" key="24">
    <source>
        <dbReference type="EMBL" id="OBX75911.1"/>
    </source>
</evidence>
<evidence type="ECO:0000256" key="21">
    <source>
        <dbReference type="PIRNR" id="PIRNR001563"/>
    </source>
</evidence>
<dbReference type="RefSeq" id="WP_067338337.1">
    <property type="nucleotide sequence ID" value="NZ_LZNA01000067.1"/>
</dbReference>
<gene>
    <name evidence="24" type="ORF">A9306_01385</name>
</gene>
<dbReference type="InterPro" id="IPR013221">
    <property type="entry name" value="Mur_ligase_cen"/>
</dbReference>
<evidence type="ECO:0000259" key="23">
    <source>
        <dbReference type="Pfam" id="PF08245"/>
    </source>
</evidence>
<evidence type="ECO:0000256" key="9">
    <source>
        <dbReference type="ARBA" id="ARBA00022723"/>
    </source>
</evidence>
<evidence type="ECO:0000256" key="2">
    <source>
        <dbReference type="ARBA" id="ARBA00004799"/>
    </source>
</evidence>
<dbReference type="InterPro" id="IPR004101">
    <property type="entry name" value="Mur_ligase_C"/>
</dbReference>
<dbReference type="PANTHER" id="PTHR11136">
    <property type="entry name" value="FOLYLPOLYGLUTAMATE SYNTHASE-RELATED"/>
    <property type="match status" value="1"/>
</dbReference>
<dbReference type="InterPro" id="IPR036615">
    <property type="entry name" value="Mur_ligase_C_dom_sf"/>
</dbReference>